<dbReference type="SUPFAM" id="SSF55961">
    <property type="entry name" value="Bet v1-like"/>
    <property type="match status" value="1"/>
</dbReference>
<evidence type="ECO:0000313" key="2">
    <source>
        <dbReference type="Proteomes" id="UP000199682"/>
    </source>
</evidence>
<organism evidence="1 2">
    <name type="scientific">Lentzea albidocapillata subsp. violacea</name>
    <dbReference type="NCBI Taxonomy" id="128104"/>
    <lineage>
        <taxon>Bacteria</taxon>
        <taxon>Bacillati</taxon>
        <taxon>Actinomycetota</taxon>
        <taxon>Actinomycetes</taxon>
        <taxon>Pseudonocardiales</taxon>
        <taxon>Pseudonocardiaceae</taxon>
        <taxon>Lentzea</taxon>
    </lineage>
</organism>
<dbReference type="AlphaFoldDB" id="A0A1G9QU04"/>
<name>A0A1G9QU04_9PSEU</name>
<sequence>MSHLPESHVIESVVVEIDAPAAFVWDVLLDYPHYPQWNPYTLAVATTLAVDSPIDLTLPRPDGGEGTFVSREYIRVVEPPRLLRYDTGDTFPGLLGVRDQLITPLTADRCSYRTFETFTGKYADAVFAAQGAYVKQGFDSVAHALKERVEALLGV</sequence>
<evidence type="ECO:0000313" key="1">
    <source>
        <dbReference type="EMBL" id="SDM14077.1"/>
    </source>
</evidence>
<dbReference type="Proteomes" id="UP000199682">
    <property type="component" value="Unassembled WGS sequence"/>
</dbReference>
<dbReference type="EMBL" id="FNET01000017">
    <property type="protein sequence ID" value="SDM14077.1"/>
    <property type="molecule type" value="Genomic_DNA"/>
</dbReference>
<accession>A0A1G9QU04</accession>
<dbReference type="RefSeq" id="WP_090011366.1">
    <property type="nucleotide sequence ID" value="NZ_FNET01000017.1"/>
</dbReference>
<dbReference type="Gene3D" id="3.30.530.20">
    <property type="match status" value="1"/>
</dbReference>
<proteinExistence type="predicted"/>
<protein>
    <submittedName>
        <fullName evidence="1">Uncharacterized conserved protein YndB, AHSA1/START domain</fullName>
    </submittedName>
</protein>
<dbReference type="InterPro" id="IPR023393">
    <property type="entry name" value="START-like_dom_sf"/>
</dbReference>
<dbReference type="Pfam" id="PF10604">
    <property type="entry name" value="Polyketide_cyc2"/>
    <property type="match status" value="1"/>
</dbReference>
<dbReference type="InterPro" id="IPR019587">
    <property type="entry name" value="Polyketide_cyclase/dehydratase"/>
</dbReference>
<gene>
    <name evidence="1" type="ORF">SAMN04488074_11748</name>
</gene>
<dbReference type="CDD" id="cd07822">
    <property type="entry name" value="SRPBCC_4"/>
    <property type="match status" value="1"/>
</dbReference>
<reference evidence="2" key="1">
    <citation type="submission" date="2016-10" db="EMBL/GenBank/DDBJ databases">
        <authorList>
            <person name="Varghese N."/>
            <person name="Submissions S."/>
        </authorList>
    </citation>
    <scope>NUCLEOTIDE SEQUENCE [LARGE SCALE GENOMIC DNA]</scope>
    <source>
        <strain evidence="2">DSM 44796</strain>
    </source>
</reference>